<protein>
    <submittedName>
        <fullName evidence="10">Acetyl-CoA carboxylase, biotin carboxylase subunit</fullName>
        <ecNumber evidence="10">6.3.4.14</ecNumber>
    </submittedName>
</protein>
<evidence type="ECO:0000256" key="6">
    <source>
        <dbReference type="ARBA" id="ARBA00023267"/>
    </source>
</evidence>
<evidence type="ECO:0000256" key="4">
    <source>
        <dbReference type="ARBA" id="ARBA00022840"/>
    </source>
</evidence>
<dbReference type="InterPro" id="IPR011764">
    <property type="entry name" value="Biotin_carboxylation_dom"/>
</dbReference>
<dbReference type="EC" id="6.3.4.14" evidence="10"/>
<gene>
    <name evidence="10" type="primary">accC</name>
    <name evidence="10" type="ORF">BACOVA_01465</name>
</gene>
<dbReference type="InterPro" id="IPR005482">
    <property type="entry name" value="Biotin_COase_C"/>
</dbReference>
<dbReference type="PANTHER" id="PTHR45007:SF1">
    <property type="entry name" value="CARBOXYLASE, PUTATIVE (AFU_ORTHOLOGUE AFUA_5G07570)-RELATED"/>
    <property type="match status" value="1"/>
</dbReference>
<dbReference type="Proteomes" id="UP000005475">
    <property type="component" value="Unassembled WGS sequence"/>
</dbReference>
<dbReference type="PROSITE" id="PS00867">
    <property type="entry name" value="CPSASE_2"/>
    <property type="match status" value="1"/>
</dbReference>
<dbReference type="PROSITE" id="PS50975">
    <property type="entry name" value="ATP_GRASP"/>
    <property type="match status" value="1"/>
</dbReference>
<evidence type="ECO:0000256" key="5">
    <source>
        <dbReference type="ARBA" id="ARBA00022842"/>
    </source>
</evidence>
<comment type="caution">
    <text evidence="10">The sequence shown here is derived from an EMBL/GenBank/DDBJ whole genome shotgun (WGS) entry which is preliminary data.</text>
</comment>
<name>A0AAN3AAN8_BACO1</name>
<dbReference type="AlphaFoldDB" id="A0AAN3AAN8"/>
<dbReference type="Pfam" id="PF02786">
    <property type="entry name" value="CPSase_L_D2"/>
    <property type="match status" value="1"/>
</dbReference>
<dbReference type="Pfam" id="PF02785">
    <property type="entry name" value="Biotin_carb_C"/>
    <property type="match status" value="1"/>
</dbReference>
<dbReference type="InterPro" id="IPR005479">
    <property type="entry name" value="CPAse_ATP-bd"/>
</dbReference>
<dbReference type="FunFam" id="3.30.1490.20:FF:000018">
    <property type="entry name" value="Biotin carboxylase"/>
    <property type="match status" value="1"/>
</dbReference>
<evidence type="ECO:0000256" key="2">
    <source>
        <dbReference type="ARBA" id="ARBA00022723"/>
    </source>
</evidence>
<evidence type="ECO:0000259" key="8">
    <source>
        <dbReference type="PROSITE" id="PS50975"/>
    </source>
</evidence>
<proteinExistence type="predicted"/>
<dbReference type="PROSITE" id="PS50979">
    <property type="entry name" value="BC"/>
    <property type="match status" value="1"/>
</dbReference>
<dbReference type="GO" id="GO:0005524">
    <property type="term" value="F:ATP binding"/>
    <property type="evidence" value="ECO:0007669"/>
    <property type="project" value="UniProtKB-UniRule"/>
</dbReference>
<dbReference type="NCBIfam" id="TIGR00514">
    <property type="entry name" value="accC"/>
    <property type="match status" value="1"/>
</dbReference>
<keyword evidence="4 7" id="KW-0067">ATP-binding</keyword>
<dbReference type="SUPFAM" id="SSF56059">
    <property type="entry name" value="Glutathione synthetase ATP-binding domain-like"/>
    <property type="match status" value="1"/>
</dbReference>
<dbReference type="InterPro" id="IPR011761">
    <property type="entry name" value="ATP-grasp"/>
</dbReference>
<evidence type="ECO:0000256" key="3">
    <source>
        <dbReference type="ARBA" id="ARBA00022741"/>
    </source>
</evidence>
<dbReference type="FunFam" id="3.40.50.20:FF:000010">
    <property type="entry name" value="Propionyl-CoA carboxylase subunit alpha"/>
    <property type="match status" value="1"/>
</dbReference>
<sequence>MYLIEKSMIKKILVANRGEIAVRVMRSCREMEITSIAIFSEADRTAKHVLYADEAYCVGPAASKESYLNIEKIIEVAKAAHADAIHPGYGFLSENATFARRCQEEGIIFIGPNPETMEAMGDKIAARIKMIEAGVPVVPGTQDNLKSVEEAIELCNKIGYPVMLKASMGGGGKGMRLIHSAEEVEEAYTTAKSESLSSFGDDTVYLEKFVEEPHHIEFQILGDKHGNVIHLCERECSVQRRNQKIVEETPSVFVTPELRKDMGEKAVAAAKAVNYIGAGTIEFLVDKHRNYYFLEMNTRLQVEHPITEEVIGVDLVKEQIKVADGQVLQLKQEDIRQRGHAIECRICAEDTEMNFMPSPGIIKQITEPNSIGVRIDSYVYEGYEIPIYYDPMIGKLIVWATNREYAIERMRRVLHEYKLTGVKNNISYLRAIMDTPDFVEGHYDTGFITKNGEYLQQRIMRTSEHSENIALIAAYMDYLMNLEENNSGMATDNRPISKWKEFGLHKGVLRI</sequence>
<dbReference type="EMBL" id="AAXF02000043">
    <property type="protein sequence ID" value="EDO12961.1"/>
    <property type="molecule type" value="Genomic_DNA"/>
</dbReference>
<dbReference type="SUPFAM" id="SSF51246">
    <property type="entry name" value="Rudiment single hybrid motif"/>
    <property type="match status" value="1"/>
</dbReference>
<feature type="domain" description="ATP-grasp" evidence="8">
    <location>
        <begin position="127"/>
        <end position="324"/>
    </location>
</feature>
<dbReference type="NCBIfam" id="NF006367">
    <property type="entry name" value="PRK08591.1"/>
    <property type="match status" value="1"/>
</dbReference>
<dbReference type="InterPro" id="IPR004549">
    <property type="entry name" value="Acetyl_CoA_COase_biotin_COase"/>
</dbReference>
<evidence type="ECO:0000259" key="9">
    <source>
        <dbReference type="PROSITE" id="PS50979"/>
    </source>
</evidence>
<evidence type="ECO:0000313" key="11">
    <source>
        <dbReference type="Proteomes" id="UP000005475"/>
    </source>
</evidence>
<evidence type="ECO:0000256" key="7">
    <source>
        <dbReference type="PROSITE-ProRule" id="PRU00409"/>
    </source>
</evidence>
<dbReference type="PANTHER" id="PTHR45007">
    <property type="entry name" value="CARBOXYLASE, PUTATIVE (AFU_ORTHOLOGUE AFUA_5G07570)-RELATED"/>
    <property type="match status" value="1"/>
</dbReference>
<evidence type="ECO:0000313" key="10">
    <source>
        <dbReference type="EMBL" id="EDO12961.1"/>
    </source>
</evidence>
<dbReference type="InterPro" id="IPR005481">
    <property type="entry name" value="BC-like_N"/>
</dbReference>
<dbReference type="SUPFAM" id="SSF52440">
    <property type="entry name" value="PreATP-grasp domain"/>
    <property type="match status" value="1"/>
</dbReference>
<keyword evidence="2" id="KW-0479">Metal-binding</keyword>
<dbReference type="FunFam" id="3.30.470.20:FF:000028">
    <property type="entry name" value="Methylcrotonoyl-CoA carboxylase subunit alpha, mitochondrial"/>
    <property type="match status" value="1"/>
</dbReference>
<evidence type="ECO:0000256" key="1">
    <source>
        <dbReference type="ARBA" id="ARBA00022598"/>
    </source>
</evidence>
<accession>A0AAN3AAN8</accession>
<dbReference type="GO" id="GO:0004075">
    <property type="term" value="F:biotin carboxylase activity"/>
    <property type="evidence" value="ECO:0007669"/>
    <property type="project" value="UniProtKB-EC"/>
</dbReference>
<dbReference type="Pfam" id="PF00289">
    <property type="entry name" value="Biotin_carb_N"/>
    <property type="match status" value="1"/>
</dbReference>
<dbReference type="GO" id="GO:0046872">
    <property type="term" value="F:metal ion binding"/>
    <property type="evidence" value="ECO:0007669"/>
    <property type="project" value="UniProtKB-KW"/>
</dbReference>
<reference evidence="11" key="2">
    <citation type="submission" date="2007-04" db="EMBL/GenBank/DDBJ databases">
        <title>Draft genome sequence of Bacteroides ovatus (ATCC 8483).</title>
        <authorList>
            <person name="Sudarsanam P."/>
            <person name="Ley R."/>
            <person name="Guruge J."/>
            <person name="Turnbaugh P.J."/>
            <person name="Mahowald M."/>
            <person name="Liep D."/>
            <person name="Gordon J."/>
        </authorList>
    </citation>
    <scope>NUCLEOTIDE SEQUENCE [LARGE SCALE GENOMIC DNA]</scope>
    <source>
        <strain evidence="11">ATCC 8483 / DSM 1896 / JCM 5824 / BCRC 10623 / CCUG 4943 / NCTC 11153</strain>
    </source>
</reference>
<keyword evidence="1 10" id="KW-0436">Ligase</keyword>
<dbReference type="InterPro" id="IPR011054">
    <property type="entry name" value="Rudment_hybrid_motif"/>
</dbReference>
<dbReference type="PROSITE" id="PS00866">
    <property type="entry name" value="CPSASE_1"/>
    <property type="match status" value="1"/>
</dbReference>
<feature type="domain" description="Biotin carboxylation" evidence="9">
    <location>
        <begin position="8"/>
        <end position="453"/>
    </location>
</feature>
<keyword evidence="5" id="KW-0460">Magnesium</keyword>
<keyword evidence="3 7" id="KW-0547">Nucleotide-binding</keyword>
<dbReference type="Gene3D" id="3.30.470.20">
    <property type="entry name" value="ATP-grasp fold, B domain"/>
    <property type="match status" value="1"/>
</dbReference>
<organism evidence="10 11">
    <name type="scientific">Bacteroides ovatus (strain ATCC 8483 / DSM 1896 / JCM 5824 / BCRC 10623 / CCUG 4943 / NCTC 11153)</name>
    <dbReference type="NCBI Taxonomy" id="411476"/>
    <lineage>
        <taxon>Bacteria</taxon>
        <taxon>Pseudomonadati</taxon>
        <taxon>Bacteroidota</taxon>
        <taxon>Bacteroidia</taxon>
        <taxon>Bacteroidales</taxon>
        <taxon>Bacteroidaceae</taxon>
        <taxon>Bacteroides</taxon>
    </lineage>
</organism>
<dbReference type="InterPro" id="IPR016185">
    <property type="entry name" value="PreATP-grasp_dom_sf"/>
</dbReference>
<keyword evidence="6" id="KW-0092">Biotin</keyword>
<dbReference type="SMART" id="SM00878">
    <property type="entry name" value="Biotin_carb_C"/>
    <property type="match status" value="1"/>
</dbReference>
<reference evidence="10 11" key="1">
    <citation type="submission" date="2007-03" db="EMBL/GenBank/DDBJ databases">
        <authorList>
            <person name="Fulton L."/>
            <person name="Clifton S."/>
            <person name="Fulton B."/>
            <person name="Xu J."/>
            <person name="Minx P."/>
            <person name="Pepin K.H."/>
            <person name="Johnson M."/>
            <person name="Thiruvilangam P."/>
            <person name="Bhonagiri V."/>
            <person name="Nash W.E."/>
            <person name="Mardis E.R."/>
            <person name="Wilson R.K."/>
        </authorList>
    </citation>
    <scope>NUCLEOTIDE SEQUENCE [LARGE SCALE GENOMIC DNA]</scope>
    <source>
        <strain evidence="11">ATCC 8483 / DSM 1896 / JCM 5824 / BCRC 10623 / CCUG 4943 / NCTC 11153</strain>
    </source>
</reference>